<keyword evidence="6" id="KW-0503">Monooxygenase</keyword>
<keyword evidence="4" id="KW-0812">Transmembrane</keyword>
<dbReference type="Gene3D" id="3.40.30.120">
    <property type="match status" value="1"/>
</dbReference>
<feature type="domain" description="FAD-binding" evidence="5">
    <location>
        <begin position="4"/>
        <end position="345"/>
    </location>
</feature>
<reference evidence="6" key="1">
    <citation type="submission" date="2020-08" db="EMBL/GenBank/DDBJ databases">
        <title>Novel species isolated from subtropical streams in China.</title>
        <authorList>
            <person name="Lu H."/>
        </authorList>
    </citation>
    <scope>NUCLEOTIDE SEQUENCE</scope>
    <source>
        <strain evidence="6">CY7W</strain>
    </source>
</reference>
<keyword evidence="4" id="KW-1133">Transmembrane helix</keyword>
<organism evidence="6 7">
    <name type="scientific">Undibacterium rugosum</name>
    <dbReference type="NCBI Taxonomy" id="2762291"/>
    <lineage>
        <taxon>Bacteria</taxon>
        <taxon>Pseudomonadati</taxon>
        <taxon>Pseudomonadota</taxon>
        <taxon>Betaproteobacteria</taxon>
        <taxon>Burkholderiales</taxon>
        <taxon>Oxalobacteraceae</taxon>
        <taxon>Undibacterium</taxon>
    </lineage>
</organism>
<evidence type="ECO:0000256" key="4">
    <source>
        <dbReference type="SAM" id="Phobius"/>
    </source>
</evidence>
<evidence type="ECO:0000313" key="6">
    <source>
        <dbReference type="EMBL" id="MBC3935895.1"/>
    </source>
</evidence>
<dbReference type="Gene3D" id="3.50.50.60">
    <property type="entry name" value="FAD/NAD(P)-binding domain"/>
    <property type="match status" value="1"/>
</dbReference>
<dbReference type="AlphaFoldDB" id="A0A923IB04"/>
<protein>
    <submittedName>
        <fullName evidence="6">FAD-dependent monooxygenase</fullName>
    </submittedName>
</protein>
<accession>A0A923IB04</accession>
<keyword evidence="7" id="KW-1185">Reference proteome</keyword>
<keyword evidence="4" id="KW-0472">Membrane</keyword>
<name>A0A923IB04_9BURK</name>
<dbReference type="GO" id="GO:0016709">
    <property type="term" value="F:oxidoreductase activity, acting on paired donors, with incorporation or reduction of molecular oxygen, NAD(P)H as one donor, and incorporation of one atom of oxygen"/>
    <property type="evidence" value="ECO:0007669"/>
    <property type="project" value="UniProtKB-ARBA"/>
</dbReference>
<keyword evidence="3" id="KW-0274">FAD</keyword>
<evidence type="ECO:0000256" key="1">
    <source>
        <dbReference type="ARBA" id="ARBA00001974"/>
    </source>
</evidence>
<evidence type="ECO:0000256" key="3">
    <source>
        <dbReference type="ARBA" id="ARBA00022827"/>
    </source>
</evidence>
<keyword evidence="2" id="KW-0285">Flavoprotein</keyword>
<dbReference type="EMBL" id="JACOGG010000010">
    <property type="protein sequence ID" value="MBC3935895.1"/>
    <property type="molecule type" value="Genomic_DNA"/>
</dbReference>
<feature type="transmembrane region" description="Helical" evidence="4">
    <location>
        <begin position="6"/>
        <end position="24"/>
    </location>
</feature>
<dbReference type="Pfam" id="PF21274">
    <property type="entry name" value="Rng_hyd_C"/>
    <property type="match status" value="1"/>
</dbReference>
<comment type="caution">
    <text evidence="6">The sequence shown here is derived from an EMBL/GenBank/DDBJ whole genome shotgun (WGS) entry which is preliminary data.</text>
</comment>
<evidence type="ECO:0000256" key="2">
    <source>
        <dbReference type="ARBA" id="ARBA00022630"/>
    </source>
</evidence>
<sequence>MLHTPVLIVGGSLVGLSASLFLAWRGVPHILVDKHTGSSPHPRAMGYTETTLEHYRMVGIANRIPQTPPEFRLRRVTVANLADEWLGEHAWTPGEADKHNSGLSPNTGAAIAQDKLEPILRNAALELGAELRLGTELLDFEDHGGEIIARLRDRNNGQEYTISADYLIATDGADSAIRERLGIVREGVGHVQAVRSVLFTCPEADQYLARGAQQFEIEQENFRAFLTTYNDSRWLLMFVDDNERSEDELRAAIRQALGRDMAFDIITTGRWEMAGRIATQYKKGRVFLAGDAAHQLPPTRGGFGANTGIDDVWNLAWKLQRVLDGISDASLLDTYDAERRPIGWLRHQQTFSRPDYAKWVNSDFKADPLFRNDAMELGQLVRSSAVIGAGPELPAAASPLEWAGQPGTRAPHVWLTNTAGERISSLDLFGLEFVLLAETSAWREAADALKLKLVCIGKDVHFLEPETFAATFGIPPHGAVLVRPDGIIAWRSNNTAQAGGANELKQALIQVAASAC</sequence>
<proteinExistence type="predicted"/>
<dbReference type="Gene3D" id="3.30.9.10">
    <property type="entry name" value="D-Amino Acid Oxidase, subunit A, domain 2"/>
    <property type="match status" value="1"/>
</dbReference>
<comment type="cofactor">
    <cofactor evidence="1">
        <name>FAD</name>
        <dbReference type="ChEBI" id="CHEBI:57692"/>
    </cofactor>
</comment>
<gene>
    <name evidence="6" type="ORF">H8K47_11035</name>
</gene>
<evidence type="ECO:0000313" key="7">
    <source>
        <dbReference type="Proteomes" id="UP000612361"/>
    </source>
</evidence>
<dbReference type="InterPro" id="IPR002938">
    <property type="entry name" value="FAD-bd"/>
</dbReference>
<dbReference type="InterPro" id="IPR050641">
    <property type="entry name" value="RIFMO-like"/>
</dbReference>
<evidence type="ECO:0000259" key="5">
    <source>
        <dbReference type="Pfam" id="PF01494"/>
    </source>
</evidence>
<dbReference type="GO" id="GO:0071949">
    <property type="term" value="F:FAD binding"/>
    <property type="evidence" value="ECO:0007669"/>
    <property type="project" value="InterPro"/>
</dbReference>
<keyword evidence="6" id="KW-0560">Oxidoreductase</keyword>
<dbReference type="InterPro" id="IPR036188">
    <property type="entry name" value="FAD/NAD-bd_sf"/>
</dbReference>
<dbReference type="PANTHER" id="PTHR43004:SF19">
    <property type="entry name" value="BINDING MONOOXYGENASE, PUTATIVE (JCVI)-RELATED"/>
    <property type="match status" value="1"/>
</dbReference>
<dbReference type="Pfam" id="PF01494">
    <property type="entry name" value="FAD_binding_3"/>
    <property type="match status" value="1"/>
</dbReference>
<dbReference type="PANTHER" id="PTHR43004">
    <property type="entry name" value="TRK SYSTEM POTASSIUM UPTAKE PROTEIN"/>
    <property type="match status" value="1"/>
</dbReference>
<dbReference type="Proteomes" id="UP000612361">
    <property type="component" value="Unassembled WGS sequence"/>
</dbReference>
<dbReference type="RefSeq" id="WP_186881458.1">
    <property type="nucleotide sequence ID" value="NZ_JACOGG010000010.1"/>
</dbReference>
<dbReference type="SUPFAM" id="SSF51905">
    <property type="entry name" value="FAD/NAD(P)-binding domain"/>
    <property type="match status" value="1"/>
</dbReference>
<dbReference type="PRINTS" id="PR00420">
    <property type="entry name" value="RNGMNOXGNASE"/>
</dbReference>